<dbReference type="PROSITE" id="PS51257">
    <property type="entry name" value="PROKAR_LIPOPROTEIN"/>
    <property type="match status" value="1"/>
</dbReference>
<accession>A0A5B7SY95</accession>
<dbReference type="EMBL" id="CP040710">
    <property type="protein sequence ID" value="QCX01881.1"/>
    <property type="molecule type" value="Genomic_DNA"/>
</dbReference>
<dbReference type="AlphaFoldDB" id="A0A5B7SY95"/>
<keyword evidence="2" id="KW-1185">Reference proteome</keyword>
<dbReference type="Proteomes" id="UP000310017">
    <property type="component" value="Chromosome"/>
</dbReference>
<sequence>MQRLLPLLLLIFLVQSCIPIRIAPSIEDYKVTRGKKFKRSLSKRQMFIFENPKDEHHFYDYVNTKYQLGHTNVYDDVPFEVDGTQYFFAWYEIEIQDKALNLGPSLFNAFMNELLDSDDDSYISGPDVILNGNWYIAVEVYSDTEKDCLQDSSLSKEQVLNYLRALKKEYLSTHNYNEVVFKN</sequence>
<dbReference type="KEGG" id="asag:FGM00_17820"/>
<organism evidence="1 2">
    <name type="scientific">Aggregatimonas sangjinii</name>
    <dbReference type="NCBI Taxonomy" id="2583587"/>
    <lineage>
        <taxon>Bacteria</taxon>
        <taxon>Pseudomonadati</taxon>
        <taxon>Bacteroidota</taxon>
        <taxon>Flavobacteriia</taxon>
        <taxon>Flavobacteriales</taxon>
        <taxon>Flavobacteriaceae</taxon>
        <taxon>Aggregatimonas</taxon>
    </lineage>
</organism>
<reference evidence="1 2" key="1">
    <citation type="submission" date="2019-05" db="EMBL/GenBank/DDBJ databases">
        <title>Genome sequencing of F202Z8.</title>
        <authorList>
            <person name="Kwon Y.M."/>
        </authorList>
    </citation>
    <scope>NUCLEOTIDE SEQUENCE [LARGE SCALE GENOMIC DNA]</scope>
    <source>
        <strain evidence="1 2">F202Z8</strain>
    </source>
</reference>
<gene>
    <name evidence="1" type="ORF">FGM00_17820</name>
</gene>
<evidence type="ECO:0000313" key="2">
    <source>
        <dbReference type="Proteomes" id="UP000310017"/>
    </source>
</evidence>
<dbReference type="RefSeq" id="WP_138854218.1">
    <property type="nucleotide sequence ID" value="NZ_CP040710.1"/>
</dbReference>
<evidence type="ECO:0000313" key="1">
    <source>
        <dbReference type="EMBL" id="QCX01881.1"/>
    </source>
</evidence>
<evidence type="ECO:0008006" key="3">
    <source>
        <dbReference type="Google" id="ProtNLM"/>
    </source>
</evidence>
<dbReference type="OrthoDB" id="1164799at2"/>
<protein>
    <recommendedName>
        <fullName evidence="3">Lipoprotein</fullName>
    </recommendedName>
</protein>
<proteinExistence type="predicted"/>
<name>A0A5B7SY95_9FLAO</name>